<keyword evidence="2" id="KW-1185">Reference proteome</keyword>
<reference evidence="1 2" key="1">
    <citation type="submission" date="2019-05" db="EMBL/GenBank/DDBJ databases">
        <title>Another draft genome of Portunus trituberculatus and its Hox gene families provides insights of decapod evolution.</title>
        <authorList>
            <person name="Jeong J.-H."/>
            <person name="Song I."/>
            <person name="Kim S."/>
            <person name="Choi T."/>
            <person name="Kim D."/>
            <person name="Ryu S."/>
            <person name="Kim W."/>
        </authorList>
    </citation>
    <scope>NUCLEOTIDE SEQUENCE [LARGE SCALE GENOMIC DNA]</scope>
    <source>
        <tissue evidence="1">Muscle</tissue>
    </source>
</reference>
<proteinExistence type="predicted"/>
<comment type="caution">
    <text evidence="1">The sequence shown here is derived from an EMBL/GenBank/DDBJ whole genome shotgun (WGS) entry which is preliminary data.</text>
</comment>
<dbReference type="Proteomes" id="UP000324222">
    <property type="component" value="Unassembled WGS sequence"/>
</dbReference>
<sequence>MLVSKLFPTHCASVFSRRAFPLRHRQ</sequence>
<accession>A0A5B7HWM2</accession>
<evidence type="ECO:0000313" key="1">
    <source>
        <dbReference type="EMBL" id="MPC74146.1"/>
    </source>
</evidence>
<evidence type="ECO:0000313" key="2">
    <source>
        <dbReference type="Proteomes" id="UP000324222"/>
    </source>
</evidence>
<gene>
    <name evidence="1" type="ORF">E2C01_068495</name>
</gene>
<name>A0A5B7HWM2_PORTR</name>
<organism evidence="1 2">
    <name type="scientific">Portunus trituberculatus</name>
    <name type="common">Swimming crab</name>
    <name type="synonym">Neptunus trituberculatus</name>
    <dbReference type="NCBI Taxonomy" id="210409"/>
    <lineage>
        <taxon>Eukaryota</taxon>
        <taxon>Metazoa</taxon>
        <taxon>Ecdysozoa</taxon>
        <taxon>Arthropoda</taxon>
        <taxon>Crustacea</taxon>
        <taxon>Multicrustacea</taxon>
        <taxon>Malacostraca</taxon>
        <taxon>Eumalacostraca</taxon>
        <taxon>Eucarida</taxon>
        <taxon>Decapoda</taxon>
        <taxon>Pleocyemata</taxon>
        <taxon>Brachyura</taxon>
        <taxon>Eubrachyura</taxon>
        <taxon>Portunoidea</taxon>
        <taxon>Portunidae</taxon>
        <taxon>Portuninae</taxon>
        <taxon>Portunus</taxon>
    </lineage>
</organism>
<dbReference type="AlphaFoldDB" id="A0A5B7HWM2"/>
<dbReference type="EMBL" id="VSRR010038332">
    <property type="protein sequence ID" value="MPC74146.1"/>
    <property type="molecule type" value="Genomic_DNA"/>
</dbReference>
<protein>
    <submittedName>
        <fullName evidence="1">Uncharacterized protein</fullName>
    </submittedName>
</protein>